<dbReference type="GO" id="GO:0000160">
    <property type="term" value="P:phosphorelay signal transduction system"/>
    <property type="evidence" value="ECO:0007669"/>
    <property type="project" value="InterPro"/>
</dbReference>
<dbReference type="PANTHER" id="PTHR43228:SF1">
    <property type="entry name" value="TWO-COMPONENT RESPONSE REGULATOR ARR22"/>
    <property type="match status" value="1"/>
</dbReference>
<dbReference type="PANTHER" id="PTHR43228">
    <property type="entry name" value="TWO-COMPONENT RESPONSE REGULATOR"/>
    <property type="match status" value="1"/>
</dbReference>
<gene>
    <name evidence="3" type="ORF">ETAA1_39460</name>
</gene>
<name>A0A517XWT6_9BACT</name>
<dbReference type="InterPro" id="IPR011006">
    <property type="entry name" value="CheY-like_superfamily"/>
</dbReference>
<feature type="modified residue" description="4-aspartylphosphate" evidence="1">
    <location>
        <position position="52"/>
    </location>
</feature>
<dbReference type="InterPro" id="IPR001789">
    <property type="entry name" value="Sig_transdc_resp-reg_receiver"/>
</dbReference>
<dbReference type="KEGG" id="uli:ETAA1_39460"/>
<accession>A0A517XWT6</accession>
<keyword evidence="1" id="KW-0597">Phosphoprotein</keyword>
<dbReference type="AlphaFoldDB" id="A0A517XWT6"/>
<reference evidence="3 4" key="1">
    <citation type="submission" date="2019-02" db="EMBL/GenBank/DDBJ databases">
        <title>Deep-cultivation of Planctomycetes and their phenomic and genomic characterization uncovers novel biology.</title>
        <authorList>
            <person name="Wiegand S."/>
            <person name="Jogler M."/>
            <person name="Boedeker C."/>
            <person name="Pinto D."/>
            <person name="Vollmers J."/>
            <person name="Rivas-Marin E."/>
            <person name="Kohn T."/>
            <person name="Peeters S.H."/>
            <person name="Heuer A."/>
            <person name="Rast P."/>
            <person name="Oberbeckmann S."/>
            <person name="Bunk B."/>
            <person name="Jeske O."/>
            <person name="Meyerdierks A."/>
            <person name="Storesund J.E."/>
            <person name="Kallscheuer N."/>
            <person name="Luecker S."/>
            <person name="Lage O.M."/>
            <person name="Pohl T."/>
            <person name="Merkel B.J."/>
            <person name="Hornburger P."/>
            <person name="Mueller R.-W."/>
            <person name="Bruemmer F."/>
            <person name="Labrenz M."/>
            <person name="Spormann A.M."/>
            <person name="Op den Camp H."/>
            <person name="Overmann J."/>
            <person name="Amann R."/>
            <person name="Jetten M.S.M."/>
            <person name="Mascher T."/>
            <person name="Medema M.H."/>
            <person name="Devos D.P."/>
            <person name="Kaster A.-K."/>
            <person name="Ovreas L."/>
            <person name="Rohde M."/>
            <person name="Galperin M.Y."/>
            <person name="Jogler C."/>
        </authorList>
    </citation>
    <scope>NUCLEOTIDE SEQUENCE [LARGE SCALE GENOMIC DNA]</scope>
    <source>
        <strain evidence="3 4">ETA_A1</strain>
    </source>
</reference>
<dbReference type="Pfam" id="PF00072">
    <property type="entry name" value="Response_reg"/>
    <property type="match status" value="1"/>
</dbReference>
<sequence length="123" mass="13191">MHALVIDDSRTVRAIIGKTLRDEGFAVSEAGDGRAGLAALARTPDVGLILVDWNMPVMDGLEFITAVRADRSYDGVRVVMVTTETEQAQVARAMAAGADEYVMKPFTRDILVAKLSLLGVLGE</sequence>
<dbReference type="OrthoDB" id="9813953at2"/>
<evidence type="ECO:0000313" key="4">
    <source>
        <dbReference type="Proteomes" id="UP000319576"/>
    </source>
</evidence>
<dbReference type="Proteomes" id="UP000319576">
    <property type="component" value="Chromosome"/>
</dbReference>
<keyword evidence="4" id="KW-1185">Reference proteome</keyword>
<feature type="domain" description="Response regulatory" evidence="2">
    <location>
        <begin position="2"/>
        <end position="119"/>
    </location>
</feature>
<dbReference type="SUPFAM" id="SSF52172">
    <property type="entry name" value="CheY-like"/>
    <property type="match status" value="1"/>
</dbReference>
<proteinExistence type="predicted"/>
<organism evidence="3 4">
    <name type="scientific">Urbifossiella limnaea</name>
    <dbReference type="NCBI Taxonomy" id="2528023"/>
    <lineage>
        <taxon>Bacteria</taxon>
        <taxon>Pseudomonadati</taxon>
        <taxon>Planctomycetota</taxon>
        <taxon>Planctomycetia</taxon>
        <taxon>Gemmatales</taxon>
        <taxon>Gemmataceae</taxon>
        <taxon>Urbifossiella</taxon>
    </lineage>
</organism>
<dbReference type="EMBL" id="CP036273">
    <property type="protein sequence ID" value="QDU21971.1"/>
    <property type="molecule type" value="Genomic_DNA"/>
</dbReference>
<dbReference type="SMART" id="SM00448">
    <property type="entry name" value="REC"/>
    <property type="match status" value="1"/>
</dbReference>
<evidence type="ECO:0000259" key="2">
    <source>
        <dbReference type="PROSITE" id="PS50110"/>
    </source>
</evidence>
<dbReference type="RefSeq" id="WP_145241318.1">
    <property type="nucleotide sequence ID" value="NZ_CP036273.1"/>
</dbReference>
<evidence type="ECO:0000256" key="1">
    <source>
        <dbReference type="PROSITE-ProRule" id="PRU00169"/>
    </source>
</evidence>
<dbReference type="Gene3D" id="3.40.50.2300">
    <property type="match status" value="1"/>
</dbReference>
<protein>
    <recommendedName>
        <fullName evidence="2">Response regulatory domain-containing protein</fullName>
    </recommendedName>
</protein>
<dbReference type="PROSITE" id="PS50110">
    <property type="entry name" value="RESPONSE_REGULATORY"/>
    <property type="match status" value="1"/>
</dbReference>
<dbReference type="InterPro" id="IPR052048">
    <property type="entry name" value="ST_Response_Regulator"/>
</dbReference>
<evidence type="ECO:0000313" key="3">
    <source>
        <dbReference type="EMBL" id="QDU21971.1"/>
    </source>
</evidence>